<comment type="caution">
    <text evidence="2">The sequence shown here is derived from an EMBL/GenBank/DDBJ whole genome shotgun (WGS) entry which is preliminary data.</text>
</comment>
<dbReference type="AlphaFoldDB" id="A0A564WC93"/>
<feature type="compositionally biased region" description="Basic and acidic residues" evidence="1">
    <location>
        <begin position="68"/>
        <end position="87"/>
    </location>
</feature>
<feature type="compositionally biased region" description="Basic residues" evidence="1">
    <location>
        <begin position="44"/>
        <end position="57"/>
    </location>
</feature>
<name>A0A564WC93_9PROT</name>
<feature type="compositionally biased region" description="Basic and acidic residues" evidence="1">
    <location>
        <begin position="19"/>
        <end position="43"/>
    </location>
</feature>
<dbReference type="Proteomes" id="UP000326641">
    <property type="component" value="Unassembled WGS sequence"/>
</dbReference>
<dbReference type="EMBL" id="UXAT02000012">
    <property type="protein sequence ID" value="VUX46127.1"/>
    <property type="molecule type" value="Genomic_DNA"/>
</dbReference>
<evidence type="ECO:0000256" key="1">
    <source>
        <dbReference type="SAM" id="MobiDB-lite"/>
    </source>
</evidence>
<feature type="region of interest" description="Disordered" evidence="1">
    <location>
        <begin position="1"/>
        <end position="102"/>
    </location>
</feature>
<organism evidence="2 3">
    <name type="scientific">Candidatus Defluviicoccus seviourii</name>
    <dbReference type="NCBI Taxonomy" id="2565273"/>
    <lineage>
        <taxon>Bacteria</taxon>
        <taxon>Pseudomonadati</taxon>
        <taxon>Pseudomonadota</taxon>
        <taxon>Alphaproteobacteria</taxon>
        <taxon>Rhodospirillales</taxon>
        <taxon>Rhodospirillaceae</taxon>
        <taxon>Defluviicoccus</taxon>
    </lineage>
</organism>
<reference evidence="2" key="1">
    <citation type="submission" date="2018-11" db="EMBL/GenBank/DDBJ databases">
        <authorList>
            <person name="Onetto C."/>
        </authorList>
    </citation>
    <scope>NUCLEOTIDE SEQUENCE [LARGE SCALE GENOMIC DNA]</scope>
</reference>
<gene>
    <name evidence="2" type="ORF">DF3PA_20027</name>
</gene>
<proteinExistence type="predicted"/>
<protein>
    <submittedName>
        <fullName evidence="2">Uncharacterized protein</fullName>
    </submittedName>
</protein>
<evidence type="ECO:0000313" key="3">
    <source>
        <dbReference type="Proteomes" id="UP000326641"/>
    </source>
</evidence>
<evidence type="ECO:0000313" key="2">
    <source>
        <dbReference type="EMBL" id="VUX46127.1"/>
    </source>
</evidence>
<keyword evidence="3" id="KW-1185">Reference proteome</keyword>
<sequence>MRGRRRGRLVQGSTTGRLHRAESWRHPQQRGDRARRGADGARADRRRRRLQAGRRRRPPAEDAVGQDPARHDAEDRRRRAVEDASHDRRSRHPRRDQGGAGGDWLWALAAGLIASSRLADRTRLIDETDGAGSNPRAVSVRGSRMALSAQAEAC</sequence>
<accession>A0A564WC93</accession>